<evidence type="ECO:0000256" key="3">
    <source>
        <dbReference type="ARBA" id="ARBA00023015"/>
    </source>
</evidence>
<dbReference type="InterPro" id="IPR013324">
    <property type="entry name" value="RNA_pol_sigma_r3/r4-like"/>
</dbReference>
<dbReference type="EMBL" id="CP163443">
    <property type="protein sequence ID" value="XDQ56059.1"/>
    <property type="molecule type" value="Genomic_DNA"/>
</dbReference>
<feature type="domain" description="RNA polymerase sigma factor 70 region 4 type 2" evidence="10">
    <location>
        <begin position="175"/>
        <end position="227"/>
    </location>
</feature>
<feature type="compositionally biased region" description="Low complexity" evidence="8">
    <location>
        <begin position="7"/>
        <end position="36"/>
    </location>
</feature>
<dbReference type="InterPro" id="IPR039425">
    <property type="entry name" value="RNA_pol_sigma-70-like"/>
</dbReference>
<feature type="region of interest" description="Disordered" evidence="8">
    <location>
        <begin position="1"/>
        <end position="49"/>
    </location>
</feature>
<dbReference type="InterPro" id="IPR036388">
    <property type="entry name" value="WH-like_DNA-bd_sf"/>
</dbReference>
<comment type="similarity">
    <text evidence="1 7">Belongs to the sigma-70 factor family. ECF subfamily.</text>
</comment>
<dbReference type="InterPro" id="IPR032710">
    <property type="entry name" value="NTF2-like_dom_sf"/>
</dbReference>
<dbReference type="CDD" id="cd06171">
    <property type="entry name" value="Sigma70_r4"/>
    <property type="match status" value="1"/>
</dbReference>
<reference evidence="11" key="1">
    <citation type="submission" date="2024-07" db="EMBL/GenBank/DDBJ databases">
        <authorList>
            <person name="Yu S.T."/>
        </authorList>
    </citation>
    <scope>NUCLEOTIDE SEQUENCE</scope>
    <source>
        <strain evidence="11">R41</strain>
    </source>
</reference>
<keyword evidence="5 7" id="KW-0238">DNA-binding</keyword>
<dbReference type="Pfam" id="PF08281">
    <property type="entry name" value="Sigma70_r4_2"/>
    <property type="match status" value="1"/>
</dbReference>
<dbReference type="InterPro" id="IPR014305">
    <property type="entry name" value="RNA_pol_sigma-G_actinobac"/>
</dbReference>
<evidence type="ECO:0000259" key="10">
    <source>
        <dbReference type="Pfam" id="PF08281"/>
    </source>
</evidence>
<evidence type="ECO:0000259" key="9">
    <source>
        <dbReference type="Pfam" id="PF04542"/>
    </source>
</evidence>
<feature type="compositionally biased region" description="Low complexity" evidence="8">
    <location>
        <begin position="137"/>
        <end position="146"/>
    </location>
</feature>
<evidence type="ECO:0000256" key="7">
    <source>
        <dbReference type="RuleBase" id="RU000716"/>
    </source>
</evidence>
<proteinExistence type="inferred from homology"/>
<dbReference type="GO" id="GO:0006352">
    <property type="term" value="P:DNA-templated transcription initiation"/>
    <property type="evidence" value="ECO:0007669"/>
    <property type="project" value="InterPro"/>
</dbReference>
<accession>A0AB39RT24</accession>
<evidence type="ECO:0000256" key="5">
    <source>
        <dbReference type="ARBA" id="ARBA00023125"/>
    </source>
</evidence>
<dbReference type="NCBIfam" id="TIGR02960">
    <property type="entry name" value="SigX5"/>
    <property type="match status" value="1"/>
</dbReference>
<dbReference type="InterPro" id="IPR007627">
    <property type="entry name" value="RNA_pol_sigma70_r2"/>
</dbReference>
<dbReference type="InterPro" id="IPR000838">
    <property type="entry name" value="RNA_pol_sigma70_ECF_CS"/>
</dbReference>
<evidence type="ECO:0000256" key="4">
    <source>
        <dbReference type="ARBA" id="ARBA00023082"/>
    </source>
</evidence>
<dbReference type="NCBIfam" id="TIGR02937">
    <property type="entry name" value="sigma70-ECF"/>
    <property type="match status" value="1"/>
</dbReference>
<name>A0AB39RT24_9ACTN</name>
<dbReference type="SUPFAM" id="SSF88946">
    <property type="entry name" value="Sigma2 domain of RNA polymerase sigma factors"/>
    <property type="match status" value="1"/>
</dbReference>
<evidence type="ECO:0000313" key="11">
    <source>
        <dbReference type="EMBL" id="XDQ56059.1"/>
    </source>
</evidence>
<keyword evidence="3 7" id="KW-0805">Transcription regulation</keyword>
<evidence type="ECO:0000256" key="2">
    <source>
        <dbReference type="ARBA" id="ARBA00011344"/>
    </source>
</evidence>
<dbReference type="GO" id="GO:0016987">
    <property type="term" value="F:sigma factor activity"/>
    <property type="evidence" value="ECO:0007669"/>
    <property type="project" value="UniProtKB-KW"/>
</dbReference>
<keyword evidence="4 7" id="KW-0731">Sigma factor</keyword>
<dbReference type="PROSITE" id="PS01063">
    <property type="entry name" value="SIGMA70_ECF"/>
    <property type="match status" value="1"/>
</dbReference>
<dbReference type="GO" id="GO:0003677">
    <property type="term" value="F:DNA binding"/>
    <property type="evidence" value="ECO:0007669"/>
    <property type="project" value="UniProtKB-KW"/>
</dbReference>
<feature type="region of interest" description="Disordered" evidence="8">
    <location>
        <begin position="124"/>
        <end position="148"/>
    </location>
</feature>
<dbReference type="SUPFAM" id="SSF54427">
    <property type="entry name" value="NTF2-like"/>
    <property type="match status" value="1"/>
</dbReference>
<dbReference type="RefSeq" id="WP_369249170.1">
    <property type="nucleotide sequence ID" value="NZ_CP163443.1"/>
</dbReference>
<feature type="domain" description="RNA polymerase sigma-70 region 2" evidence="9">
    <location>
        <begin position="58"/>
        <end position="121"/>
    </location>
</feature>
<dbReference type="PANTHER" id="PTHR43133">
    <property type="entry name" value="RNA POLYMERASE ECF-TYPE SIGMA FACTO"/>
    <property type="match status" value="1"/>
</dbReference>
<protein>
    <recommendedName>
        <fullName evidence="7">RNA polymerase sigma factor</fullName>
    </recommendedName>
</protein>
<evidence type="ECO:0000256" key="8">
    <source>
        <dbReference type="SAM" id="MobiDB-lite"/>
    </source>
</evidence>
<comment type="subunit">
    <text evidence="2">Interacts transiently with the RNA polymerase catalytic core formed by RpoA, RpoB, RpoC and RpoZ (2 alpha, 1 beta, 1 beta' and 1 omega subunit) to form the RNA polymerase holoenzyme that can initiate transcription.</text>
</comment>
<dbReference type="Pfam" id="PF04542">
    <property type="entry name" value="Sigma70_r2"/>
    <property type="match status" value="1"/>
</dbReference>
<dbReference type="Gene3D" id="1.10.10.10">
    <property type="entry name" value="Winged helix-like DNA-binding domain superfamily/Winged helix DNA-binding domain"/>
    <property type="match status" value="1"/>
</dbReference>
<dbReference type="Gene3D" id="3.10.450.50">
    <property type="match status" value="1"/>
</dbReference>
<dbReference type="InterPro" id="IPR014284">
    <property type="entry name" value="RNA_pol_sigma-70_dom"/>
</dbReference>
<gene>
    <name evidence="11" type="ORF">AB5J53_32520</name>
</gene>
<keyword evidence="6 7" id="KW-0804">Transcription</keyword>
<sequence>MARRAATGRPSGTTGPDGPSDTTGPDGPSGTTRPSGIAEPSGTTGSDGAEFAELTAPFRRELLAHCYRLLGSVDDAEDLVQETYLRAWRSYDGFEGRSSVRAWLYRIATNACLTALRHSSRRQLPSGLGAPGDDAEPASAGGSEAGRLQPVPDALVAPETGDPAAVAVSRESLRLALIAGLQYLPPRQRAVLLLRDVLAFPAAEVAGMLGTSTAAVKSSLQRARARLEQVAPTPERIREPAEPEVRALLERYIAAFEHSDAAALERLLRADATLELPPRWYTGGDAAAHAVAGLGSPGDWRMVATAANGQPAAAAYLRGDDGTHHAYGIVVLTAVGTGIARITVFADPALFTAFGLPPVHRPKMQ</sequence>
<dbReference type="NCBIfam" id="NF006089">
    <property type="entry name" value="PRK08241.1"/>
    <property type="match status" value="1"/>
</dbReference>
<organism evidence="11">
    <name type="scientific">Streptomyces sp. R41</name>
    <dbReference type="NCBI Taxonomy" id="3238632"/>
    <lineage>
        <taxon>Bacteria</taxon>
        <taxon>Bacillati</taxon>
        <taxon>Actinomycetota</taxon>
        <taxon>Actinomycetes</taxon>
        <taxon>Kitasatosporales</taxon>
        <taxon>Streptomycetaceae</taxon>
        <taxon>Streptomyces</taxon>
    </lineage>
</organism>
<dbReference type="AlphaFoldDB" id="A0AB39RT24"/>
<dbReference type="InterPro" id="IPR013249">
    <property type="entry name" value="RNA_pol_sigma70_r4_t2"/>
</dbReference>
<dbReference type="PANTHER" id="PTHR43133:SF65">
    <property type="entry name" value="ECF RNA POLYMERASE SIGMA FACTOR SIGG"/>
    <property type="match status" value="1"/>
</dbReference>
<dbReference type="SUPFAM" id="SSF88659">
    <property type="entry name" value="Sigma3 and sigma4 domains of RNA polymerase sigma factors"/>
    <property type="match status" value="1"/>
</dbReference>
<dbReference type="Gene3D" id="1.10.1740.10">
    <property type="match status" value="1"/>
</dbReference>
<dbReference type="GO" id="GO:0006950">
    <property type="term" value="P:response to stress"/>
    <property type="evidence" value="ECO:0007669"/>
    <property type="project" value="UniProtKB-ARBA"/>
</dbReference>
<evidence type="ECO:0000256" key="6">
    <source>
        <dbReference type="ARBA" id="ARBA00023163"/>
    </source>
</evidence>
<evidence type="ECO:0000256" key="1">
    <source>
        <dbReference type="ARBA" id="ARBA00010641"/>
    </source>
</evidence>
<dbReference type="InterPro" id="IPR013325">
    <property type="entry name" value="RNA_pol_sigma_r2"/>
</dbReference>